<feature type="domain" description="3-hydroxyacyl-CoA dehydrogenase NAD binding" evidence="19">
    <location>
        <begin position="332"/>
        <end position="510"/>
    </location>
</feature>
<dbReference type="EMBL" id="JAYMYS010000006">
    <property type="protein sequence ID" value="KAK7387917.1"/>
    <property type="molecule type" value="Genomic_DNA"/>
</dbReference>
<dbReference type="SUPFAM" id="SSF51735">
    <property type="entry name" value="NAD(P)-binding Rossmann-fold domains"/>
    <property type="match status" value="1"/>
</dbReference>
<evidence type="ECO:0000259" key="19">
    <source>
        <dbReference type="Pfam" id="PF02737"/>
    </source>
</evidence>
<comment type="similarity">
    <text evidence="5">In the central section; belongs to the 3-hydroxyacyl-CoA dehydrogenase family.</text>
</comment>
<dbReference type="SUPFAM" id="SSF52096">
    <property type="entry name" value="ClpP/crotonase"/>
    <property type="match status" value="1"/>
</dbReference>
<evidence type="ECO:0000313" key="20">
    <source>
        <dbReference type="EMBL" id="KAK7387917.1"/>
    </source>
</evidence>
<comment type="catalytic activity">
    <reaction evidence="1">
        <text>a (3Z)-enoyl-CoA = a 4-saturated (2E)-enoyl-CoA</text>
        <dbReference type="Rhea" id="RHEA:45900"/>
        <dbReference type="ChEBI" id="CHEBI:85097"/>
        <dbReference type="ChEBI" id="CHEBI:85489"/>
        <dbReference type="EC" id="5.3.3.8"/>
    </reaction>
</comment>
<evidence type="ECO:0008006" key="22">
    <source>
        <dbReference type="Google" id="ProtNLM"/>
    </source>
</evidence>
<evidence type="ECO:0000256" key="14">
    <source>
        <dbReference type="ARBA" id="ARBA00023268"/>
    </source>
</evidence>
<dbReference type="Gene3D" id="1.10.1040.50">
    <property type="match status" value="1"/>
</dbReference>
<evidence type="ECO:0000256" key="13">
    <source>
        <dbReference type="ARBA" id="ARBA00023239"/>
    </source>
</evidence>
<dbReference type="CDD" id="cd06558">
    <property type="entry name" value="crotonase-like"/>
    <property type="match status" value="1"/>
</dbReference>
<evidence type="ECO:0000256" key="1">
    <source>
        <dbReference type="ARBA" id="ARBA00000452"/>
    </source>
</evidence>
<keyword evidence="10" id="KW-0443">Lipid metabolism</keyword>
<dbReference type="GO" id="GO:0006635">
    <property type="term" value="P:fatty acid beta-oxidation"/>
    <property type="evidence" value="ECO:0007669"/>
    <property type="project" value="TreeGrafter"/>
</dbReference>
<dbReference type="InterPro" id="IPR029045">
    <property type="entry name" value="ClpP/crotonase-like_dom_sf"/>
</dbReference>
<proteinExistence type="inferred from homology"/>
<evidence type="ECO:0000256" key="5">
    <source>
        <dbReference type="ARBA" id="ARBA00007005"/>
    </source>
</evidence>
<evidence type="ECO:0000256" key="8">
    <source>
        <dbReference type="ARBA" id="ARBA00023002"/>
    </source>
</evidence>
<dbReference type="InterPro" id="IPR006180">
    <property type="entry name" value="3-OHacyl-CoA_DH_CS"/>
</dbReference>
<keyword evidence="7" id="KW-0276">Fatty acid metabolism</keyword>
<protein>
    <recommendedName>
        <fullName evidence="22">3-hydroxyacyl-CoA dehydrogenase</fullName>
    </recommendedName>
</protein>
<evidence type="ECO:0000256" key="3">
    <source>
        <dbReference type="ARBA" id="ARBA00004275"/>
    </source>
</evidence>
<evidence type="ECO:0000256" key="15">
    <source>
        <dbReference type="ARBA" id="ARBA00023701"/>
    </source>
</evidence>
<dbReference type="Proteomes" id="UP001386955">
    <property type="component" value="Unassembled WGS sequence"/>
</dbReference>
<comment type="pathway">
    <text evidence="4">Lipid metabolism; fatty acid beta-oxidation.</text>
</comment>
<dbReference type="Pfam" id="PF00378">
    <property type="entry name" value="ECH_1"/>
    <property type="match status" value="1"/>
</dbReference>
<feature type="domain" description="3-hydroxyacyl-CoA dehydrogenase C-terminal" evidence="18">
    <location>
        <begin position="513"/>
        <end position="606"/>
    </location>
</feature>
<reference evidence="20 21" key="1">
    <citation type="submission" date="2024-01" db="EMBL/GenBank/DDBJ databases">
        <title>The genomes of 5 underutilized Papilionoideae crops provide insights into root nodulation and disease resistanc.</title>
        <authorList>
            <person name="Jiang F."/>
        </authorList>
    </citation>
    <scope>NUCLEOTIDE SEQUENCE [LARGE SCALE GENOMIC DNA]</scope>
    <source>
        <strain evidence="20">DUOXIRENSHENG_FW03</strain>
        <tissue evidence="20">Leaves</tissue>
    </source>
</reference>
<dbReference type="InterPro" id="IPR006176">
    <property type="entry name" value="3-OHacyl-CoA_DH_NAD-bd"/>
</dbReference>
<name>A0AAN9S2F4_PSOTE</name>
<dbReference type="InterPro" id="IPR001753">
    <property type="entry name" value="Enoyl-CoA_hydra/iso"/>
</dbReference>
<dbReference type="GO" id="GO:0005777">
    <property type="term" value="C:peroxisome"/>
    <property type="evidence" value="ECO:0007669"/>
    <property type="project" value="UniProtKB-SubCell"/>
</dbReference>
<dbReference type="GO" id="GO:0070403">
    <property type="term" value="F:NAD+ binding"/>
    <property type="evidence" value="ECO:0007669"/>
    <property type="project" value="InterPro"/>
</dbReference>
<evidence type="ECO:0000256" key="6">
    <source>
        <dbReference type="ARBA" id="ARBA00008750"/>
    </source>
</evidence>
<comment type="caution">
    <text evidence="20">The sequence shown here is derived from an EMBL/GenBank/DDBJ whole genome shotgun (WGS) entry which is preliminary data.</text>
</comment>
<keyword evidence="12" id="KW-0413">Isomerase</keyword>
<dbReference type="GO" id="GO:0004165">
    <property type="term" value="F:delta(3)-delta(2)-enoyl-CoA isomerase activity"/>
    <property type="evidence" value="ECO:0007669"/>
    <property type="project" value="UniProtKB-EC"/>
</dbReference>
<dbReference type="PROSITE" id="PS00067">
    <property type="entry name" value="3HCDH"/>
    <property type="match status" value="1"/>
</dbReference>
<keyword evidence="14" id="KW-0511">Multifunctional enzyme</keyword>
<sequence>MRILQFESSETKAKQSHHSTMAGNRGHTLMEVGRDGVAIITIVNPPVNSLSFDVLRSLKESFDEAVRRDDVKAIVVTGAKGKFSGGFDISAFGGLQEAKERPKPGWISVEIITDTIEAARKPSVAAIDGLALGGGLEVAMACNARLSTPTAQLGLPELQLGIIPGFGGTQRLPRLVGLTKALEIILASKPVKGKEAFSLGLVDGLASPNDLVNNACKLALDILGHRRPWTASLYKTDKLEPLGEAREILKFARAQARKRAPNLHHPLVCIDVIEAGIAAGPRTGLWKEAEAFEVLLRSDACKSLVHVFFAQRGTSKVPGVTDRGLVPRQVTKVAILGGGLMGSGIATALILGNYPVVLKEVNEKFLDAGINRIKANLQSRVKKGKMTKENFEKAMSLVKGVLDYESFRDVDMVIEAVIENVSLKQQIFADLEKYCPPHCILASNTSTIDLNLIGEKIKSQDRIVGAHFFSPAHVMPLLEIVRTKQTSPQVIVDVLNISKKIKKTPVVVGNCTGFAVNRMFFPYTQAGLLLVERGADVYQIDRVITKFGMPMGPFRLADLVGFGVAIATGMQFIQNFPDRTYKSMLIPLLQEDKRAGETTRKGFYLYDDKRKASPDPELKNYVEKARSISGVSVDPKLTKLQEKDIIEMIFFPVVNEACRVLDEGIAVKAADLDISAIMGMGFPPYRGGIIFWADSLGSKYIYSRLEKWSELYGEFFKPCAYLAARAVKGIPLSASVEQVKSRM</sequence>
<accession>A0AAN9S2F4</accession>
<dbReference type="Pfam" id="PF02737">
    <property type="entry name" value="3HCDH_N"/>
    <property type="match status" value="1"/>
</dbReference>
<dbReference type="Pfam" id="PF00725">
    <property type="entry name" value="3HCDH"/>
    <property type="match status" value="1"/>
</dbReference>
<gene>
    <name evidence="20" type="ORF">VNO78_22715</name>
</gene>
<evidence type="ECO:0000256" key="11">
    <source>
        <dbReference type="ARBA" id="ARBA00023140"/>
    </source>
</evidence>
<dbReference type="AlphaFoldDB" id="A0AAN9S2F4"/>
<keyword evidence="21" id="KW-1185">Reference proteome</keyword>
<dbReference type="FunFam" id="1.10.1040.50:FF:000004">
    <property type="entry name" value="Peroxisomal fatty acid beta-oxidation multifunctional protein"/>
    <property type="match status" value="1"/>
</dbReference>
<dbReference type="InterPro" id="IPR006108">
    <property type="entry name" value="3HC_DH_C"/>
</dbReference>
<dbReference type="SUPFAM" id="SSF48179">
    <property type="entry name" value="6-phosphogluconate dehydrogenase C-terminal domain-like"/>
    <property type="match status" value="2"/>
</dbReference>
<evidence type="ECO:0000259" key="18">
    <source>
        <dbReference type="Pfam" id="PF00725"/>
    </source>
</evidence>
<dbReference type="Gene3D" id="3.40.50.720">
    <property type="entry name" value="NAD(P)-binding Rossmann-like Domain"/>
    <property type="match status" value="1"/>
</dbReference>
<organism evidence="20 21">
    <name type="scientific">Psophocarpus tetragonolobus</name>
    <name type="common">Winged bean</name>
    <name type="synonym">Dolichos tetragonolobus</name>
    <dbReference type="NCBI Taxonomy" id="3891"/>
    <lineage>
        <taxon>Eukaryota</taxon>
        <taxon>Viridiplantae</taxon>
        <taxon>Streptophyta</taxon>
        <taxon>Embryophyta</taxon>
        <taxon>Tracheophyta</taxon>
        <taxon>Spermatophyta</taxon>
        <taxon>Magnoliopsida</taxon>
        <taxon>eudicotyledons</taxon>
        <taxon>Gunneridae</taxon>
        <taxon>Pentapetalae</taxon>
        <taxon>rosids</taxon>
        <taxon>fabids</taxon>
        <taxon>Fabales</taxon>
        <taxon>Fabaceae</taxon>
        <taxon>Papilionoideae</taxon>
        <taxon>50 kb inversion clade</taxon>
        <taxon>NPAAA clade</taxon>
        <taxon>indigoferoid/millettioid clade</taxon>
        <taxon>Phaseoleae</taxon>
        <taxon>Psophocarpus</taxon>
    </lineage>
</organism>
<comment type="subcellular location">
    <subcellularLocation>
        <location evidence="3">Peroxisome</location>
    </subcellularLocation>
</comment>
<dbReference type="FunFam" id="3.40.50.720:FF:000009">
    <property type="entry name" value="Fatty oxidation complex, alpha subunit"/>
    <property type="match status" value="1"/>
</dbReference>
<evidence type="ECO:0000313" key="21">
    <source>
        <dbReference type="Proteomes" id="UP001386955"/>
    </source>
</evidence>
<dbReference type="InterPro" id="IPR008927">
    <property type="entry name" value="6-PGluconate_DH-like_C_sf"/>
</dbReference>
<dbReference type="GO" id="GO:0008692">
    <property type="term" value="F:3-hydroxybutyryl-CoA epimerase activity"/>
    <property type="evidence" value="ECO:0007669"/>
    <property type="project" value="UniProtKB-EC"/>
</dbReference>
<evidence type="ECO:0000256" key="17">
    <source>
        <dbReference type="ARBA" id="ARBA00023717"/>
    </source>
</evidence>
<evidence type="ECO:0000256" key="2">
    <source>
        <dbReference type="ARBA" id="ARBA00000765"/>
    </source>
</evidence>
<dbReference type="GO" id="GO:0004300">
    <property type="term" value="F:enoyl-CoA hydratase activity"/>
    <property type="evidence" value="ECO:0007669"/>
    <property type="project" value="UniProtKB-EC"/>
</dbReference>
<comment type="similarity">
    <text evidence="6">In the N-terminal section; belongs to the enoyl-CoA hydratase/isomerase family.</text>
</comment>
<evidence type="ECO:0000256" key="9">
    <source>
        <dbReference type="ARBA" id="ARBA00023027"/>
    </source>
</evidence>
<dbReference type="PANTHER" id="PTHR23309">
    <property type="entry name" value="3-HYDROXYACYL-COA DEHYROGENASE"/>
    <property type="match status" value="1"/>
</dbReference>
<evidence type="ECO:0000256" key="12">
    <source>
        <dbReference type="ARBA" id="ARBA00023235"/>
    </source>
</evidence>
<dbReference type="PANTHER" id="PTHR23309:SF9">
    <property type="entry name" value="PEROXISOMAL FATTY ACID BETA-OXIDATION MULTIFUNCTIONAL PROTEIN MFP2"/>
    <property type="match status" value="1"/>
</dbReference>
<dbReference type="FunFam" id="3.90.226.10:FF:000025">
    <property type="entry name" value="Peroxisomal fatty acid beta-oxidation multifunctional protein"/>
    <property type="match status" value="1"/>
</dbReference>
<comment type="catalytic activity">
    <reaction evidence="16">
        <text>a (3S)-3-hydroxyacyl-CoA = a (2E)-enoyl-CoA + H2O</text>
        <dbReference type="Rhea" id="RHEA:16105"/>
        <dbReference type="ChEBI" id="CHEBI:15377"/>
        <dbReference type="ChEBI" id="CHEBI:57318"/>
        <dbReference type="ChEBI" id="CHEBI:58856"/>
        <dbReference type="EC" id="4.2.1.17"/>
    </reaction>
</comment>
<evidence type="ECO:0000256" key="16">
    <source>
        <dbReference type="ARBA" id="ARBA00023709"/>
    </source>
</evidence>
<comment type="catalytic activity">
    <reaction evidence="2">
        <text>a (3E)-enoyl-CoA = a 4-saturated (2E)-enoyl-CoA</text>
        <dbReference type="Rhea" id="RHEA:45228"/>
        <dbReference type="ChEBI" id="CHEBI:58521"/>
        <dbReference type="ChEBI" id="CHEBI:85097"/>
        <dbReference type="EC" id="5.3.3.8"/>
    </reaction>
</comment>
<keyword evidence="9" id="KW-0520">NAD</keyword>
<evidence type="ECO:0000256" key="4">
    <source>
        <dbReference type="ARBA" id="ARBA00005005"/>
    </source>
</evidence>
<dbReference type="GO" id="GO:0003857">
    <property type="term" value="F:(3S)-3-hydroxyacyl-CoA dehydrogenase (NAD+) activity"/>
    <property type="evidence" value="ECO:0007669"/>
    <property type="project" value="TreeGrafter"/>
</dbReference>
<keyword evidence="13" id="KW-0456">Lyase</keyword>
<comment type="catalytic activity">
    <reaction evidence="15">
        <text>(3S)-3-hydroxybutanoyl-CoA = (3R)-3-hydroxybutanoyl-CoA</text>
        <dbReference type="Rhea" id="RHEA:21760"/>
        <dbReference type="ChEBI" id="CHEBI:57315"/>
        <dbReference type="ChEBI" id="CHEBI:57316"/>
        <dbReference type="EC" id="5.1.2.3"/>
    </reaction>
</comment>
<evidence type="ECO:0000256" key="7">
    <source>
        <dbReference type="ARBA" id="ARBA00022832"/>
    </source>
</evidence>
<keyword evidence="11" id="KW-0576">Peroxisome</keyword>
<dbReference type="Gene3D" id="3.90.226.10">
    <property type="entry name" value="2-enoyl-CoA Hydratase, Chain A, domain 1"/>
    <property type="match status" value="1"/>
</dbReference>
<keyword evidence="8" id="KW-0560">Oxidoreductase</keyword>
<comment type="catalytic activity">
    <reaction evidence="17">
        <text>a 4-saturated-(3S)-3-hydroxyacyl-CoA = a (3E)-enoyl-CoA + H2O</text>
        <dbReference type="Rhea" id="RHEA:20724"/>
        <dbReference type="ChEBI" id="CHEBI:15377"/>
        <dbReference type="ChEBI" id="CHEBI:58521"/>
        <dbReference type="ChEBI" id="CHEBI:137480"/>
        <dbReference type="EC" id="4.2.1.17"/>
    </reaction>
</comment>
<evidence type="ECO:0000256" key="10">
    <source>
        <dbReference type="ARBA" id="ARBA00023098"/>
    </source>
</evidence>
<dbReference type="InterPro" id="IPR036291">
    <property type="entry name" value="NAD(P)-bd_dom_sf"/>
</dbReference>